<protein>
    <submittedName>
        <fullName evidence="2">Hydrolase</fullName>
    </submittedName>
</protein>
<keyword evidence="2" id="KW-0378">Hydrolase</keyword>
<dbReference type="InterPro" id="IPR050471">
    <property type="entry name" value="AB_hydrolase"/>
</dbReference>
<dbReference type="SUPFAM" id="SSF53474">
    <property type="entry name" value="alpha/beta-Hydrolases"/>
    <property type="match status" value="1"/>
</dbReference>
<dbReference type="GO" id="GO:0016787">
    <property type="term" value="F:hydrolase activity"/>
    <property type="evidence" value="ECO:0007669"/>
    <property type="project" value="UniProtKB-KW"/>
</dbReference>
<name>U5ELN8_NOCAS</name>
<dbReference type="RefSeq" id="WP_019045902.1">
    <property type="nucleotide sequence ID" value="NZ_BAFO02000034.1"/>
</dbReference>
<evidence type="ECO:0000313" key="2">
    <source>
        <dbReference type="EMBL" id="GAD87306.1"/>
    </source>
</evidence>
<evidence type="ECO:0000313" key="3">
    <source>
        <dbReference type="Proteomes" id="UP000017048"/>
    </source>
</evidence>
<dbReference type="PANTHER" id="PTHR43433">
    <property type="entry name" value="HYDROLASE, ALPHA/BETA FOLD FAMILY PROTEIN"/>
    <property type="match status" value="1"/>
</dbReference>
<dbReference type="Pfam" id="PF12697">
    <property type="entry name" value="Abhydrolase_6"/>
    <property type="match status" value="1"/>
</dbReference>
<keyword evidence="3" id="KW-1185">Reference proteome</keyword>
<comment type="caution">
    <text evidence="2">The sequence shown here is derived from an EMBL/GenBank/DDBJ whole genome shotgun (WGS) entry which is preliminary data.</text>
</comment>
<dbReference type="AlphaFoldDB" id="U5ELN8"/>
<feature type="domain" description="AB hydrolase-1" evidence="1">
    <location>
        <begin position="53"/>
        <end position="274"/>
    </location>
</feature>
<dbReference type="InterPro" id="IPR000073">
    <property type="entry name" value="AB_hydrolase_1"/>
</dbReference>
<dbReference type="PANTHER" id="PTHR43433:SF5">
    <property type="entry name" value="AB HYDROLASE-1 DOMAIN-CONTAINING PROTEIN"/>
    <property type="match status" value="1"/>
</dbReference>
<dbReference type="STRING" id="1824.SAMN05444423_104382"/>
<sequence length="290" mass="31658">MSNMMEADRIEAVDLSYREGSPVHRTADGCDLYYEVEGQGPSITFVSTIYVVSTAWRAFTGNLVQNHQVLTYDLRNQGTSGDTALGFGQHSDDLLSLLDHLGIEKTYLVGTSISTLICRDFAVAHPDRVAGLVLIGTPLSPWGSNRRRRIAKSWLTAVETGGPRALFDQIYPLVFGDKMLALGGNATYLALRERFLAMNTAEQLAENLRESIDASDDVELLRSITAPALLLNGDDDFCNSPASLHALAEILPRASVEIIEGCGHLPFFEATDRFQASVADFVATTESRAK</sequence>
<gene>
    <name evidence="2" type="ORF">NCAST_34_04360</name>
</gene>
<evidence type="ECO:0000259" key="1">
    <source>
        <dbReference type="Pfam" id="PF12697"/>
    </source>
</evidence>
<proteinExistence type="predicted"/>
<dbReference type="InterPro" id="IPR029058">
    <property type="entry name" value="AB_hydrolase_fold"/>
</dbReference>
<dbReference type="EMBL" id="BAFO02000034">
    <property type="protein sequence ID" value="GAD87306.1"/>
    <property type="molecule type" value="Genomic_DNA"/>
</dbReference>
<accession>U5ELN8</accession>
<dbReference type="Gene3D" id="3.40.50.1820">
    <property type="entry name" value="alpha/beta hydrolase"/>
    <property type="match status" value="1"/>
</dbReference>
<dbReference type="Proteomes" id="UP000017048">
    <property type="component" value="Unassembled WGS sequence"/>
</dbReference>
<reference evidence="2 3" key="1">
    <citation type="journal article" date="2014" name="BMC Genomics">
        <title>Genome based analysis of type-I polyketide synthase and nonribosomal peptide synthetase gene clusters in seven strains of five representative Nocardia species.</title>
        <authorList>
            <person name="Komaki H."/>
            <person name="Ichikawa N."/>
            <person name="Hosoyama A."/>
            <person name="Takahashi-Nakaguchi A."/>
            <person name="Matsuzawa T."/>
            <person name="Suzuki K."/>
            <person name="Fujita N."/>
            <person name="Gonoi T."/>
        </authorList>
    </citation>
    <scope>NUCLEOTIDE SEQUENCE [LARGE SCALE GENOMIC DNA]</scope>
    <source>
        <strain evidence="2 3">NBRC 15531</strain>
    </source>
</reference>
<dbReference type="eggNOG" id="COG2267">
    <property type="taxonomic scope" value="Bacteria"/>
</dbReference>
<organism evidence="2 3">
    <name type="scientific">Nocardia asteroides NBRC 15531</name>
    <dbReference type="NCBI Taxonomy" id="1110697"/>
    <lineage>
        <taxon>Bacteria</taxon>
        <taxon>Bacillati</taxon>
        <taxon>Actinomycetota</taxon>
        <taxon>Actinomycetes</taxon>
        <taxon>Mycobacteriales</taxon>
        <taxon>Nocardiaceae</taxon>
        <taxon>Nocardia</taxon>
    </lineage>
</organism>
<dbReference type="GeneID" id="91516015"/>